<dbReference type="InterPro" id="IPR001155">
    <property type="entry name" value="OxRdtase_FMN_N"/>
</dbReference>
<dbReference type="Gene3D" id="3.20.20.70">
    <property type="entry name" value="Aldolase class I"/>
    <property type="match status" value="1"/>
</dbReference>
<accession>A0A1G9QMX3</accession>
<dbReference type="Pfam" id="PF00724">
    <property type="entry name" value="Oxidored_FMN"/>
    <property type="match status" value="1"/>
</dbReference>
<keyword evidence="3" id="KW-1185">Reference proteome</keyword>
<evidence type="ECO:0000259" key="1">
    <source>
        <dbReference type="Pfam" id="PF00724"/>
    </source>
</evidence>
<dbReference type="AlphaFoldDB" id="A0A1G9QMX3"/>
<protein>
    <submittedName>
        <fullName evidence="2">2,4-dienoyl-CoA reductase</fullName>
    </submittedName>
</protein>
<dbReference type="OrthoDB" id="3169239at2"/>
<dbReference type="PANTHER" id="PTHR22893:SF91">
    <property type="entry name" value="NADPH DEHYDROGENASE 2-RELATED"/>
    <property type="match status" value="1"/>
</dbReference>
<evidence type="ECO:0000313" key="2">
    <source>
        <dbReference type="EMBL" id="SDM11655.1"/>
    </source>
</evidence>
<dbReference type="STRING" id="38302.SAMN04488535_1979"/>
<sequence>MTDNTTNTDILWQPIEAGALKLKNRVMQAPMGRLRANPDGTPTPRMVTYFSERASVGLLVTDGTSPSQAGRAQFLQPGIFSDDHVPAWREVTDAVHDNGGLIVNQHMHAGWNTHSAITGKPVEAPSAVAHDGYTYDAQGNHIDFETPQAATAEHLDTIREEFVLAARRAMNAGFDGVELHGANGYLLHTFLGKNSNVRDDEWGGTPRKRAAFPISVMRAVADEIGADRLAIRISPGVSIQGVGESDTAHALETYGELVQAIQELGLAYISLEQPDLSGEIAQLVRNTYKGTIFGNATILESRTTTREDAVEMVEKGWVDGPAVARPMLANPDLVTRWRTGAEENTPNPATFYTGGDTGYIDYPTL</sequence>
<gene>
    <name evidence="2" type="ORF">SAMN04488535_1979</name>
</gene>
<dbReference type="Proteomes" id="UP000199350">
    <property type="component" value="Chromosome I"/>
</dbReference>
<dbReference type="GO" id="GO:0010181">
    <property type="term" value="F:FMN binding"/>
    <property type="evidence" value="ECO:0007669"/>
    <property type="project" value="InterPro"/>
</dbReference>
<dbReference type="SUPFAM" id="SSF51395">
    <property type="entry name" value="FMN-linked oxidoreductases"/>
    <property type="match status" value="1"/>
</dbReference>
<proteinExistence type="predicted"/>
<dbReference type="InterPro" id="IPR013785">
    <property type="entry name" value="Aldolase_TIM"/>
</dbReference>
<dbReference type="InterPro" id="IPR045247">
    <property type="entry name" value="Oye-like"/>
</dbReference>
<dbReference type="GO" id="GO:0005829">
    <property type="term" value="C:cytosol"/>
    <property type="evidence" value="ECO:0007669"/>
    <property type="project" value="TreeGrafter"/>
</dbReference>
<feature type="domain" description="NADH:flavin oxidoreductase/NADH oxidase N-terminal" evidence="1">
    <location>
        <begin position="11"/>
        <end position="343"/>
    </location>
</feature>
<evidence type="ECO:0000313" key="3">
    <source>
        <dbReference type="Proteomes" id="UP000199350"/>
    </source>
</evidence>
<dbReference type="EMBL" id="LT629700">
    <property type="protein sequence ID" value="SDM11655.1"/>
    <property type="molecule type" value="Genomic_DNA"/>
</dbReference>
<name>A0A1G9QMX3_9CORY</name>
<dbReference type="RefSeq" id="WP_092151684.1">
    <property type="nucleotide sequence ID" value="NZ_LT629700.1"/>
</dbReference>
<reference evidence="3" key="1">
    <citation type="submission" date="2016-10" db="EMBL/GenBank/DDBJ databases">
        <authorList>
            <person name="Varghese N."/>
            <person name="Submissions S."/>
        </authorList>
    </citation>
    <scope>NUCLEOTIDE SEQUENCE [LARGE SCALE GENOMIC DNA]</scope>
    <source>
        <strain evidence="3">DSM 20632</strain>
    </source>
</reference>
<dbReference type="GO" id="GO:0016491">
    <property type="term" value="F:oxidoreductase activity"/>
    <property type="evidence" value="ECO:0007669"/>
    <property type="project" value="InterPro"/>
</dbReference>
<organism evidence="2 3">
    <name type="scientific">Corynebacterium mycetoides</name>
    <dbReference type="NCBI Taxonomy" id="38302"/>
    <lineage>
        <taxon>Bacteria</taxon>
        <taxon>Bacillati</taxon>
        <taxon>Actinomycetota</taxon>
        <taxon>Actinomycetes</taxon>
        <taxon>Mycobacteriales</taxon>
        <taxon>Corynebacteriaceae</taxon>
        <taxon>Corynebacterium</taxon>
    </lineage>
</organism>
<dbReference type="PANTHER" id="PTHR22893">
    <property type="entry name" value="NADH OXIDOREDUCTASE-RELATED"/>
    <property type="match status" value="1"/>
</dbReference>